<keyword evidence="2" id="KW-1185">Reference proteome</keyword>
<gene>
    <name evidence="1" type="ORF">KK137_00040</name>
</gene>
<sequence length="192" mass="20611">MGGSMRVWEKACPRCRETIKKAAHLCKHCGHRFSEAEIAAGSNGQQNNTIKGLTYFAIVVGLVLLARFCASDKDGSKVGNASSDTKASENPYADGGKQVAWIEVSKDAIRTRLRDPDSAQFREVHFYSGGKAPVACGEVNAKNGFGGYTGYERFVAAGNVDGLAFLASDLTSSSEMDKVWETMCVKAPTDSQ</sequence>
<reference evidence="1 2" key="1">
    <citation type="submission" date="2021-05" db="EMBL/GenBank/DDBJ databases">
        <title>Croceibacterium sp. LX-88 genome sequence.</title>
        <authorList>
            <person name="Luo X."/>
        </authorList>
    </citation>
    <scope>NUCLEOTIDE SEQUENCE [LARGE SCALE GENOMIC DNA]</scope>
    <source>
        <strain evidence="1 2">LX-88</strain>
    </source>
</reference>
<evidence type="ECO:0000313" key="2">
    <source>
        <dbReference type="Proteomes" id="UP000811255"/>
    </source>
</evidence>
<comment type="caution">
    <text evidence="1">The sequence shown here is derived from an EMBL/GenBank/DDBJ whole genome shotgun (WGS) entry which is preliminary data.</text>
</comment>
<organism evidence="1 2">
    <name type="scientific">Croceibacterium selenioxidans</name>
    <dbReference type="NCBI Taxonomy" id="2838833"/>
    <lineage>
        <taxon>Bacteria</taxon>
        <taxon>Pseudomonadati</taxon>
        <taxon>Pseudomonadota</taxon>
        <taxon>Alphaproteobacteria</taxon>
        <taxon>Sphingomonadales</taxon>
        <taxon>Erythrobacteraceae</taxon>
        <taxon>Croceibacterium</taxon>
    </lineage>
</organism>
<dbReference type="Proteomes" id="UP000811255">
    <property type="component" value="Unassembled WGS sequence"/>
</dbReference>
<name>A0ABS5VYV0_9SPHN</name>
<evidence type="ECO:0000313" key="1">
    <source>
        <dbReference type="EMBL" id="MBT2132708.1"/>
    </source>
</evidence>
<protein>
    <submittedName>
        <fullName evidence="1">Uncharacterized protein</fullName>
    </submittedName>
</protein>
<dbReference type="EMBL" id="JAHFVK010000001">
    <property type="protein sequence ID" value="MBT2132708.1"/>
    <property type="molecule type" value="Genomic_DNA"/>
</dbReference>
<dbReference type="RefSeq" id="WP_214533768.1">
    <property type="nucleotide sequence ID" value="NZ_JAHFVK010000001.1"/>
</dbReference>
<proteinExistence type="predicted"/>
<accession>A0ABS5VYV0</accession>